<protein>
    <recommendedName>
        <fullName evidence="4">Secreted protein</fullName>
    </recommendedName>
</protein>
<evidence type="ECO:0000313" key="3">
    <source>
        <dbReference type="Proteomes" id="UP000716291"/>
    </source>
</evidence>
<dbReference type="Proteomes" id="UP000716291">
    <property type="component" value="Unassembled WGS sequence"/>
</dbReference>
<accession>A0A9P7BIL8</accession>
<keyword evidence="3" id="KW-1185">Reference proteome</keyword>
<reference evidence="2" key="1">
    <citation type="journal article" date="2020" name="Microb. Genom.">
        <title>Genetic diversity of clinical and environmental Mucorales isolates obtained from an investigation of mucormycosis cases among solid organ transplant recipients.</title>
        <authorList>
            <person name="Nguyen M.H."/>
            <person name="Kaul D."/>
            <person name="Muto C."/>
            <person name="Cheng S.J."/>
            <person name="Richter R.A."/>
            <person name="Bruno V.M."/>
            <person name="Liu G."/>
            <person name="Beyhan S."/>
            <person name="Sundermann A.J."/>
            <person name="Mounaud S."/>
            <person name="Pasculle A.W."/>
            <person name="Nierman W.C."/>
            <person name="Driscoll E."/>
            <person name="Cumbie R."/>
            <person name="Clancy C.J."/>
            <person name="Dupont C.L."/>
        </authorList>
    </citation>
    <scope>NUCLEOTIDE SEQUENCE</scope>
    <source>
        <strain evidence="2">GL11</strain>
    </source>
</reference>
<dbReference type="AlphaFoldDB" id="A0A9P7BIL8"/>
<feature type="chain" id="PRO_5040242597" description="Secreted protein" evidence="1">
    <location>
        <begin position="27"/>
        <end position="77"/>
    </location>
</feature>
<evidence type="ECO:0008006" key="4">
    <source>
        <dbReference type="Google" id="ProtNLM"/>
    </source>
</evidence>
<gene>
    <name evidence="2" type="ORF">G6F64_015482</name>
</gene>
<keyword evidence="1" id="KW-0732">Signal</keyword>
<sequence length="77" mass="7618">MLRRSPRNSIVATSLGLSTRTWLALASSGAGAPSASVSAWPTRRCTWRASQVPTGGASVALPASSAGALAASAACCT</sequence>
<evidence type="ECO:0000313" key="2">
    <source>
        <dbReference type="EMBL" id="KAG1272635.1"/>
    </source>
</evidence>
<feature type="signal peptide" evidence="1">
    <location>
        <begin position="1"/>
        <end position="26"/>
    </location>
</feature>
<comment type="caution">
    <text evidence="2">The sequence shown here is derived from an EMBL/GenBank/DDBJ whole genome shotgun (WGS) entry which is preliminary data.</text>
</comment>
<organism evidence="2 3">
    <name type="scientific">Rhizopus oryzae</name>
    <name type="common">Mucormycosis agent</name>
    <name type="synonym">Rhizopus arrhizus var. delemar</name>
    <dbReference type="NCBI Taxonomy" id="64495"/>
    <lineage>
        <taxon>Eukaryota</taxon>
        <taxon>Fungi</taxon>
        <taxon>Fungi incertae sedis</taxon>
        <taxon>Mucoromycota</taxon>
        <taxon>Mucoromycotina</taxon>
        <taxon>Mucoromycetes</taxon>
        <taxon>Mucorales</taxon>
        <taxon>Mucorineae</taxon>
        <taxon>Rhizopodaceae</taxon>
        <taxon>Rhizopus</taxon>
    </lineage>
</organism>
<proteinExistence type="predicted"/>
<evidence type="ECO:0000256" key="1">
    <source>
        <dbReference type="SAM" id="SignalP"/>
    </source>
</evidence>
<name>A0A9P7BIL8_RHIOR</name>
<dbReference type="EMBL" id="JAANQT010014639">
    <property type="protein sequence ID" value="KAG1272635.1"/>
    <property type="molecule type" value="Genomic_DNA"/>
</dbReference>